<keyword evidence="7" id="KW-1185">Reference proteome</keyword>
<dbReference type="SUPFAM" id="SSF52172">
    <property type="entry name" value="CheY-like"/>
    <property type="match status" value="1"/>
</dbReference>
<dbReference type="PROSITE" id="PS00622">
    <property type="entry name" value="HTH_LUXR_1"/>
    <property type="match status" value="1"/>
</dbReference>
<dbReference type="PROSITE" id="PS50043">
    <property type="entry name" value="HTH_LUXR_2"/>
    <property type="match status" value="1"/>
</dbReference>
<evidence type="ECO:0000259" key="5">
    <source>
        <dbReference type="PROSITE" id="PS50110"/>
    </source>
</evidence>
<dbReference type="PRINTS" id="PR00038">
    <property type="entry name" value="HTHLUXR"/>
</dbReference>
<evidence type="ECO:0000313" key="6">
    <source>
        <dbReference type="EMBL" id="MBT1711972.1"/>
    </source>
</evidence>
<dbReference type="SMART" id="SM00421">
    <property type="entry name" value="HTH_LUXR"/>
    <property type="match status" value="1"/>
</dbReference>
<dbReference type="GO" id="GO:0006355">
    <property type="term" value="P:regulation of DNA-templated transcription"/>
    <property type="evidence" value="ECO:0007669"/>
    <property type="project" value="InterPro"/>
</dbReference>
<proteinExistence type="predicted"/>
<dbReference type="SMART" id="SM00448">
    <property type="entry name" value="REC"/>
    <property type="match status" value="1"/>
</dbReference>
<evidence type="ECO:0000313" key="7">
    <source>
        <dbReference type="Proteomes" id="UP001319080"/>
    </source>
</evidence>
<name>A0AAP2GX14_9BACT</name>
<dbReference type="InterPro" id="IPR058245">
    <property type="entry name" value="NreC/VraR/RcsB-like_REC"/>
</dbReference>
<feature type="domain" description="HTH luxR-type" evidence="4">
    <location>
        <begin position="144"/>
        <end position="209"/>
    </location>
</feature>
<reference evidence="6 7" key="1">
    <citation type="submission" date="2021-05" db="EMBL/GenBank/DDBJ databases">
        <title>A Polyphasic approach of four new species of the genus Ohtaekwangia: Ohtaekwangia histidinii sp. nov., Ohtaekwangia cretensis sp. nov., Ohtaekwangia indiensis sp. nov., Ohtaekwangia reichenbachii sp. nov. from diverse environment.</title>
        <authorList>
            <person name="Octaviana S."/>
        </authorList>
    </citation>
    <scope>NUCLEOTIDE SEQUENCE [LARGE SCALE GENOMIC DNA]</scope>
    <source>
        <strain evidence="6 7">PWU5</strain>
    </source>
</reference>
<dbReference type="PROSITE" id="PS50110">
    <property type="entry name" value="RESPONSE_REGULATORY"/>
    <property type="match status" value="1"/>
</dbReference>
<keyword evidence="2" id="KW-0238">DNA-binding</keyword>
<dbReference type="InterPro" id="IPR001789">
    <property type="entry name" value="Sig_transdc_resp-reg_receiver"/>
</dbReference>
<evidence type="ECO:0000256" key="1">
    <source>
        <dbReference type="ARBA" id="ARBA00022553"/>
    </source>
</evidence>
<dbReference type="Gene3D" id="3.40.50.2300">
    <property type="match status" value="1"/>
</dbReference>
<dbReference type="CDD" id="cd17535">
    <property type="entry name" value="REC_NarL-like"/>
    <property type="match status" value="1"/>
</dbReference>
<dbReference type="InterPro" id="IPR000792">
    <property type="entry name" value="Tscrpt_reg_LuxR_C"/>
</dbReference>
<dbReference type="Pfam" id="PF00196">
    <property type="entry name" value="GerE"/>
    <property type="match status" value="1"/>
</dbReference>
<dbReference type="InterPro" id="IPR011006">
    <property type="entry name" value="CheY-like_superfamily"/>
</dbReference>
<dbReference type="InterPro" id="IPR039420">
    <property type="entry name" value="WalR-like"/>
</dbReference>
<dbReference type="RefSeq" id="WP_254087540.1">
    <property type="nucleotide sequence ID" value="NZ_JAHESE010000046.1"/>
</dbReference>
<protein>
    <submittedName>
        <fullName evidence="6">Response regulator transcription factor</fullName>
    </submittedName>
</protein>
<evidence type="ECO:0000256" key="2">
    <source>
        <dbReference type="ARBA" id="ARBA00023125"/>
    </source>
</evidence>
<dbReference type="SUPFAM" id="SSF46894">
    <property type="entry name" value="C-terminal effector domain of the bipartite response regulators"/>
    <property type="match status" value="1"/>
</dbReference>
<dbReference type="InterPro" id="IPR016032">
    <property type="entry name" value="Sig_transdc_resp-reg_C-effctor"/>
</dbReference>
<evidence type="ECO:0000259" key="4">
    <source>
        <dbReference type="PROSITE" id="PS50043"/>
    </source>
</evidence>
<dbReference type="GO" id="GO:0003677">
    <property type="term" value="F:DNA binding"/>
    <property type="evidence" value="ECO:0007669"/>
    <property type="project" value="UniProtKB-KW"/>
</dbReference>
<comment type="caution">
    <text evidence="6">The sequence shown here is derived from an EMBL/GenBank/DDBJ whole genome shotgun (WGS) entry which is preliminary data.</text>
</comment>
<gene>
    <name evidence="6" type="ORF">KK062_27260</name>
</gene>
<accession>A0AAP2GX14</accession>
<dbReference type="Proteomes" id="UP001319080">
    <property type="component" value="Unassembled WGS sequence"/>
</dbReference>
<dbReference type="Pfam" id="PF00072">
    <property type="entry name" value="Response_reg"/>
    <property type="match status" value="1"/>
</dbReference>
<dbReference type="CDD" id="cd06170">
    <property type="entry name" value="LuxR_C_like"/>
    <property type="match status" value="1"/>
</dbReference>
<dbReference type="PANTHER" id="PTHR43214:SF43">
    <property type="entry name" value="TWO-COMPONENT RESPONSE REGULATOR"/>
    <property type="match status" value="1"/>
</dbReference>
<dbReference type="PANTHER" id="PTHR43214">
    <property type="entry name" value="TWO-COMPONENT RESPONSE REGULATOR"/>
    <property type="match status" value="1"/>
</dbReference>
<feature type="modified residue" description="4-aspartylphosphate" evidence="3">
    <location>
        <position position="56"/>
    </location>
</feature>
<evidence type="ECO:0000256" key="3">
    <source>
        <dbReference type="PROSITE-ProRule" id="PRU00169"/>
    </source>
</evidence>
<feature type="domain" description="Response regulatory" evidence="5">
    <location>
        <begin position="5"/>
        <end position="121"/>
    </location>
</feature>
<organism evidence="6 7">
    <name type="scientific">Dawidia cretensis</name>
    <dbReference type="NCBI Taxonomy" id="2782350"/>
    <lineage>
        <taxon>Bacteria</taxon>
        <taxon>Pseudomonadati</taxon>
        <taxon>Bacteroidota</taxon>
        <taxon>Cytophagia</taxon>
        <taxon>Cytophagales</taxon>
        <taxon>Chryseotaleaceae</taxon>
        <taxon>Dawidia</taxon>
    </lineage>
</organism>
<keyword evidence="1 3" id="KW-0597">Phosphoprotein</keyword>
<sequence length="209" mass="23043">MDTIHLAVVEDVLEIREGLKFLLNQGKDFTCPVAYASAEEGLAGLLQNPPEIVVMDISLPGMSGIECMRQVKAKRPEMQFLMFTVFEDAEQIFQALSAGANGYLLKNASPNKIIEAIRELHQGGAPMSTAIARKVVGSFRPAEAVPDNSGLSVREREVLEYLAKGLLYKEIGDQLGISTGTVRQHIHHIYRKLHVQNRTEAINKAFGAR</sequence>
<dbReference type="GO" id="GO:0000160">
    <property type="term" value="P:phosphorelay signal transduction system"/>
    <property type="evidence" value="ECO:0007669"/>
    <property type="project" value="InterPro"/>
</dbReference>
<dbReference type="EMBL" id="JAHESE010000046">
    <property type="protein sequence ID" value="MBT1711972.1"/>
    <property type="molecule type" value="Genomic_DNA"/>
</dbReference>
<dbReference type="AlphaFoldDB" id="A0AAP2GX14"/>